<evidence type="ECO:0000313" key="3">
    <source>
        <dbReference type="Proteomes" id="UP001050691"/>
    </source>
</evidence>
<reference evidence="2" key="1">
    <citation type="submission" date="2021-10" db="EMBL/GenBank/DDBJ databases">
        <title>De novo Genome Assembly of Clathrus columnatus (Basidiomycota, Fungi) Using Illumina and Nanopore Sequence Data.</title>
        <authorList>
            <person name="Ogiso-Tanaka E."/>
            <person name="Itagaki H."/>
            <person name="Hosoya T."/>
            <person name="Hosaka K."/>
        </authorList>
    </citation>
    <scope>NUCLEOTIDE SEQUENCE</scope>
    <source>
        <strain evidence="2">MO-923</strain>
    </source>
</reference>
<evidence type="ECO:0000256" key="1">
    <source>
        <dbReference type="SAM" id="MobiDB-lite"/>
    </source>
</evidence>
<feature type="region of interest" description="Disordered" evidence="1">
    <location>
        <begin position="16"/>
        <end position="161"/>
    </location>
</feature>
<gene>
    <name evidence="2" type="ORF">Clacol_003028</name>
</gene>
<name>A0AAV5A6D3_9AGAM</name>
<dbReference type="Proteomes" id="UP001050691">
    <property type="component" value="Unassembled WGS sequence"/>
</dbReference>
<organism evidence="2 3">
    <name type="scientific">Clathrus columnatus</name>
    <dbReference type="NCBI Taxonomy" id="1419009"/>
    <lineage>
        <taxon>Eukaryota</taxon>
        <taxon>Fungi</taxon>
        <taxon>Dikarya</taxon>
        <taxon>Basidiomycota</taxon>
        <taxon>Agaricomycotina</taxon>
        <taxon>Agaricomycetes</taxon>
        <taxon>Phallomycetidae</taxon>
        <taxon>Phallales</taxon>
        <taxon>Clathraceae</taxon>
        <taxon>Clathrus</taxon>
    </lineage>
</organism>
<evidence type="ECO:0000313" key="2">
    <source>
        <dbReference type="EMBL" id="GJJ08809.1"/>
    </source>
</evidence>
<feature type="compositionally biased region" description="Low complexity" evidence="1">
    <location>
        <begin position="147"/>
        <end position="160"/>
    </location>
</feature>
<protein>
    <submittedName>
        <fullName evidence="2">Uncharacterized protein</fullName>
    </submittedName>
</protein>
<dbReference type="EMBL" id="BPWL01000003">
    <property type="protein sequence ID" value="GJJ08809.1"/>
    <property type="molecule type" value="Genomic_DNA"/>
</dbReference>
<dbReference type="AlphaFoldDB" id="A0AAV5A6D3"/>
<feature type="compositionally biased region" description="Low complexity" evidence="1">
    <location>
        <begin position="86"/>
        <end position="104"/>
    </location>
</feature>
<feature type="compositionally biased region" description="Polar residues" evidence="1">
    <location>
        <begin position="114"/>
        <end position="125"/>
    </location>
</feature>
<feature type="compositionally biased region" description="Polar residues" evidence="1">
    <location>
        <begin position="135"/>
        <end position="146"/>
    </location>
</feature>
<keyword evidence="3" id="KW-1185">Reference proteome</keyword>
<comment type="caution">
    <text evidence="2">The sequence shown here is derived from an EMBL/GenBank/DDBJ whole genome shotgun (WGS) entry which is preliminary data.</text>
</comment>
<sequence>MNGRIPIKELVSLFESAEPEVVSPSQKPSPKHATSHRSGPPPSPARFIQHPLLKKTSYPAPSLPSVREPIPTSKQHPVAGVADKYNGLPSPSNPSLQSNTPSSSLERRSKDAVHTSNVSRSTLVNDSDRRDRPKLTTQRPVTTPRRSLNSNLKSPNSSSPDIPLVPIPSHGFTQVAKSEPSWPPSYVSSDWIRTPSSVTNSKFPNDTYMKDNYDVNVEPVSGSSPDDHHNPIAAKTVFSRGAAPLSLPALDKYLSKAPQPKFTPFFTPKSTNSKGKPSESNIFPPLDLLQASKKTLDDLEKNTTVPSFFRSRSAIFAALLNVFTGILPPRAL</sequence>
<accession>A0AAV5A6D3</accession>
<proteinExistence type="predicted"/>